<dbReference type="STRING" id="290317.Cpha266_1440"/>
<evidence type="ECO:0008006" key="3">
    <source>
        <dbReference type="Google" id="ProtNLM"/>
    </source>
</evidence>
<dbReference type="eggNOG" id="COG1598">
    <property type="taxonomic scope" value="Bacteria"/>
</dbReference>
<organism evidence="1 2">
    <name type="scientific">Chlorobium phaeobacteroides (strain DSM 266 / SMG 266 / 2430)</name>
    <dbReference type="NCBI Taxonomy" id="290317"/>
    <lineage>
        <taxon>Bacteria</taxon>
        <taxon>Pseudomonadati</taxon>
        <taxon>Chlorobiota</taxon>
        <taxon>Chlorobiia</taxon>
        <taxon>Chlorobiales</taxon>
        <taxon>Chlorobiaceae</taxon>
        <taxon>Chlorobium/Pelodictyon group</taxon>
        <taxon>Chlorobium</taxon>
    </lineage>
</organism>
<keyword evidence="2" id="KW-1185">Reference proteome</keyword>
<dbReference type="Gene3D" id="3.30.160.250">
    <property type="match status" value="1"/>
</dbReference>
<accession>A1BGE1</accession>
<dbReference type="SUPFAM" id="SSF143100">
    <property type="entry name" value="TTHA1013/TTHA0281-like"/>
    <property type="match status" value="1"/>
</dbReference>
<dbReference type="HOGENOM" id="CLU_114047_4_0_10"/>
<name>A1BGE1_CHLPD</name>
<evidence type="ECO:0000313" key="1">
    <source>
        <dbReference type="EMBL" id="ABL65468.1"/>
    </source>
</evidence>
<dbReference type="AlphaFoldDB" id="A1BGE1"/>
<evidence type="ECO:0000313" key="2">
    <source>
        <dbReference type="Proteomes" id="UP000008701"/>
    </source>
</evidence>
<gene>
    <name evidence="1" type="ordered locus">Cpha266_1440</name>
</gene>
<dbReference type="EMBL" id="CP000492">
    <property type="protein sequence ID" value="ABL65468.1"/>
    <property type="molecule type" value="Genomic_DNA"/>
</dbReference>
<proteinExistence type="predicted"/>
<dbReference type="Proteomes" id="UP000008701">
    <property type="component" value="Chromosome"/>
</dbReference>
<reference evidence="1 2" key="1">
    <citation type="submission" date="2006-12" db="EMBL/GenBank/DDBJ databases">
        <title>Complete sequence of Chlorobium phaeobacteroides DSM 266.</title>
        <authorList>
            <consortium name="US DOE Joint Genome Institute"/>
            <person name="Copeland A."/>
            <person name="Lucas S."/>
            <person name="Lapidus A."/>
            <person name="Barry K."/>
            <person name="Detter J.C."/>
            <person name="Glavina del Rio T."/>
            <person name="Hammon N."/>
            <person name="Israni S."/>
            <person name="Pitluck S."/>
            <person name="Goltsman E."/>
            <person name="Schmutz J."/>
            <person name="Larimer F."/>
            <person name="Land M."/>
            <person name="Hauser L."/>
            <person name="Mikhailova N."/>
            <person name="Li T."/>
            <person name="Overmann J."/>
            <person name="Bryant D.A."/>
            <person name="Richardson P."/>
        </authorList>
    </citation>
    <scope>NUCLEOTIDE SEQUENCE [LARGE SCALE GENOMIC DNA]</scope>
    <source>
        <strain evidence="1 2">DSM 266</strain>
    </source>
</reference>
<protein>
    <recommendedName>
        <fullName evidence="3">HicB-like antitoxin of toxin-antitoxin system domain-containing protein</fullName>
    </recommendedName>
</protein>
<dbReference type="InterPro" id="IPR035069">
    <property type="entry name" value="TTHA1013/TTHA0281-like"/>
</dbReference>
<dbReference type="KEGG" id="cph:Cpha266_1440"/>
<sequence length="78" mass="8749">MDMKTLECKMNFTIEQEQESDGRWLAEVPELPGVLAYGATSLEAMSRAEVLALRVIAERLEHNESRPFAINISIPVMA</sequence>